<comment type="caution">
    <text evidence="2">The sequence shown here is derived from an EMBL/GenBank/DDBJ whole genome shotgun (WGS) entry which is preliminary data.</text>
</comment>
<gene>
    <name evidence="2" type="ORF">WMO26_05585</name>
</gene>
<evidence type="ECO:0000256" key="1">
    <source>
        <dbReference type="SAM" id="MobiDB-lite"/>
    </source>
</evidence>
<dbReference type="EMBL" id="JBBMFD010000006">
    <property type="protein sequence ID" value="MEQ2440297.1"/>
    <property type="molecule type" value="Genomic_DNA"/>
</dbReference>
<dbReference type="RefSeq" id="WP_349218769.1">
    <property type="nucleotide sequence ID" value="NZ_JBBMFD010000006.1"/>
</dbReference>
<reference evidence="2 3" key="1">
    <citation type="submission" date="2024-03" db="EMBL/GenBank/DDBJ databases">
        <title>Human intestinal bacterial collection.</title>
        <authorList>
            <person name="Pauvert C."/>
            <person name="Hitch T.C.A."/>
            <person name="Clavel T."/>
        </authorList>
    </citation>
    <scope>NUCLEOTIDE SEQUENCE [LARGE SCALE GENOMIC DNA]</scope>
    <source>
        <strain evidence="2 3">CLA-JM-H44</strain>
    </source>
</reference>
<feature type="compositionally biased region" description="Basic and acidic residues" evidence="1">
    <location>
        <begin position="295"/>
        <end position="312"/>
    </location>
</feature>
<proteinExistence type="predicted"/>
<organism evidence="2 3">
    <name type="scientific">Solibaculum intestinale</name>
    <dbReference type="NCBI Taxonomy" id="3133165"/>
    <lineage>
        <taxon>Bacteria</taxon>
        <taxon>Bacillati</taxon>
        <taxon>Bacillota</taxon>
        <taxon>Clostridia</taxon>
        <taxon>Eubacteriales</taxon>
        <taxon>Oscillospiraceae</taxon>
        <taxon>Solibaculum</taxon>
    </lineage>
</organism>
<feature type="region of interest" description="Disordered" evidence="1">
    <location>
        <begin position="284"/>
        <end position="312"/>
    </location>
</feature>
<protein>
    <submittedName>
        <fullName evidence="2">DUF5685 family protein</fullName>
    </submittedName>
</protein>
<dbReference type="Pfam" id="PF18937">
    <property type="entry name" value="DUF5685"/>
    <property type="match status" value="1"/>
</dbReference>
<dbReference type="InterPro" id="IPR043740">
    <property type="entry name" value="DUF5685"/>
</dbReference>
<evidence type="ECO:0000313" key="3">
    <source>
        <dbReference type="Proteomes" id="UP001489509"/>
    </source>
</evidence>
<accession>A0ABV1E126</accession>
<evidence type="ECO:0000313" key="2">
    <source>
        <dbReference type="EMBL" id="MEQ2440297.1"/>
    </source>
</evidence>
<name>A0ABV1E126_9FIRM</name>
<sequence length="312" mass="35556">MFGYIKPFQPNLRVKEFEMYKGVYCALCKCMGREYGILSRMTLNYDFAFLAMLGLSVQETCAGFERQRCLFNPLKKCLCCKGGEAFSFSAAASMVMLYYKLKDNVADQTFLKSIPARLALPYAAHMRKKARKRYEALDGVMEEYIEAQGRVEAENTQSVDEAAVPTARMLSKVCAMLSGDEREKRVLTRLGYCLGRWIYLIDAADDMQKDFASGNYNVFLRRSGITKENEIPGAREYAEQVLERTEVEAAATFDLLEEKRFGPILENIFYEGLPMVARRVFHPVEKNPSPKGRRRQAEQEKSGLKKTEVSGE</sequence>
<dbReference type="Proteomes" id="UP001489509">
    <property type="component" value="Unassembled WGS sequence"/>
</dbReference>
<keyword evidence="3" id="KW-1185">Reference proteome</keyword>